<dbReference type="InterPro" id="IPR050715">
    <property type="entry name" value="LRR-SigEffector_domain"/>
</dbReference>
<dbReference type="InterPro" id="IPR003591">
    <property type="entry name" value="Leu-rich_rpt_typical-subtyp"/>
</dbReference>
<dbReference type="SUPFAM" id="SSF52058">
    <property type="entry name" value="L domain-like"/>
    <property type="match status" value="1"/>
</dbReference>
<evidence type="ECO:0000256" key="3">
    <source>
        <dbReference type="SAM" id="MobiDB-lite"/>
    </source>
</evidence>
<dbReference type="Pfam" id="PF20160">
    <property type="entry name" value="C-JID"/>
    <property type="match status" value="1"/>
</dbReference>
<dbReference type="PANTHER" id="PTHR45752:SF194">
    <property type="entry name" value="NB-ARC DOMAIN-CONTAINING PROTEIN"/>
    <property type="match status" value="1"/>
</dbReference>
<evidence type="ECO:0000256" key="1">
    <source>
        <dbReference type="ARBA" id="ARBA00022614"/>
    </source>
</evidence>
<dbReference type="Pfam" id="PF12799">
    <property type="entry name" value="LRR_4"/>
    <property type="match status" value="1"/>
</dbReference>
<dbReference type="PANTHER" id="PTHR45752">
    <property type="entry name" value="LEUCINE-RICH REPEAT-CONTAINING"/>
    <property type="match status" value="1"/>
</dbReference>
<evidence type="ECO:0000256" key="2">
    <source>
        <dbReference type="ARBA" id="ARBA00022737"/>
    </source>
</evidence>
<dbReference type="InterPro" id="IPR045344">
    <property type="entry name" value="C-JID"/>
</dbReference>
<feature type="domain" description="C-JID" evidence="4">
    <location>
        <begin position="408"/>
        <end position="552"/>
    </location>
</feature>
<name>A0A5C7IEQ9_9ROSI</name>
<comment type="caution">
    <text evidence="5">The sequence shown here is derived from an EMBL/GenBank/DDBJ whole genome shotgun (WGS) entry which is preliminary data.</text>
</comment>
<dbReference type="Gene3D" id="3.80.10.10">
    <property type="entry name" value="Ribonuclease Inhibitor"/>
    <property type="match status" value="2"/>
</dbReference>
<dbReference type="EMBL" id="VAHF01000003">
    <property type="protein sequence ID" value="TXG67518.1"/>
    <property type="molecule type" value="Genomic_DNA"/>
</dbReference>
<keyword evidence="2" id="KW-0677">Repeat</keyword>
<evidence type="ECO:0000259" key="4">
    <source>
        <dbReference type="Pfam" id="PF20160"/>
    </source>
</evidence>
<dbReference type="Proteomes" id="UP000323000">
    <property type="component" value="Chromosome 3"/>
</dbReference>
<dbReference type="InterPro" id="IPR032675">
    <property type="entry name" value="LRR_dom_sf"/>
</dbReference>
<keyword evidence="6" id="KW-1185">Reference proteome</keyword>
<evidence type="ECO:0000313" key="5">
    <source>
        <dbReference type="EMBL" id="TXG67518.1"/>
    </source>
</evidence>
<dbReference type="SMART" id="SM00369">
    <property type="entry name" value="LRR_TYP"/>
    <property type="match status" value="5"/>
</dbReference>
<accession>A0A5C7IEQ9</accession>
<gene>
    <name evidence="5" type="ORF">EZV62_008793</name>
</gene>
<sequence length="592" mass="66859">MASSSNVEFLFSFQQLNKLRYLDLSECINVTKFPLTSASIERLNLRNTAIEDVPSSIQSLTNLTELDLSGCTRLKHISASIFKLKSVRSLNLDYISELETFPEISETIEILNSLELSGTAITDLHSSIEHLNGLQRLTLHYCKNLEMLPSSICDLTSLKVLSLFNCTKLDKLPEKLGNLKSLRVLVVNGTAVGQLPSSITCLENLLTLNCSECRGLTILPPLSGLLSLSRLYLKKCNLIEIPEDIGCLSSLEFLDLRENMFESLPKSIKHLSKLKTLLLRDCNMLRSLTELPVALEELDAINCKQLCQALPDASEFKRCITSKYHNRCITRSSRQLCPLEYEYVNFSFTNCLNLDQKAVSNVFEESVKVISLLNLNTLFPLISLTLEITAIFLLQGSEEPPTDFSICLPGTEIPEWFTYQSSGSSINIPVLRQDLINRKLMGFALCVVLGIEEYHGYSEVDYLSVEIYCHSETWRDYIFFISSQNLIDEPVLIINSNHILLGYSLFSEFLFSSQNLEMLIANDSNYVNIPFEFKSEFKVKYCAVHPTYAEPIEIIGVTIEDIGVTSLKRSGRSNDNQEEVEPHPKRIFTQPN</sequence>
<dbReference type="OrthoDB" id="2018313at2759"/>
<feature type="region of interest" description="Disordered" evidence="3">
    <location>
        <begin position="568"/>
        <end position="592"/>
    </location>
</feature>
<dbReference type="InterPro" id="IPR025875">
    <property type="entry name" value="Leu-rich_rpt_4"/>
</dbReference>
<evidence type="ECO:0000313" key="6">
    <source>
        <dbReference type="Proteomes" id="UP000323000"/>
    </source>
</evidence>
<organism evidence="5 6">
    <name type="scientific">Acer yangbiense</name>
    <dbReference type="NCBI Taxonomy" id="1000413"/>
    <lineage>
        <taxon>Eukaryota</taxon>
        <taxon>Viridiplantae</taxon>
        <taxon>Streptophyta</taxon>
        <taxon>Embryophyta</taxon>
        <taxon>Tracheophyta</taxon>
        <taxon>Spermatophyta</taxon>
        <taxon>Magnoliopsida</taxon>
        <taxon>eudicotyledons</taxon>
        <taxon>Gunneridae</taxon>
        <taxon>Pentapetalae</taxon>
        <taxon>rosids</taxon>
        <taxon>malvids</taxon>
        <taxon>Sapindales</taxon>
        <taxon>Sapindaceae</taxon>
        <taxon>Hippocastanoideae</taxon>
        <taxon>Acereae</taxon>
        <taxon>Acer</taxon>
    </lineage>
</organism>
<reference evidence="6" key="1">
    <citation type="journal article" date="2019" name="Gigascience">
        <title>De novo genome assembly of the endangered Acer yangbiense, a plant species with extremely small populations endemic to Yunnan Province, China.</title>
        <authorList>
            <person name="Yang J."/>
            <person name="Wariss H.M."/>
            <person name="Tao L."/>
            <person name="Zhang R."/>
            <person name="Yun Q."/>
            <person name="Hollingsworth P."/>
            <person name="Dao Z."/>
            <person name="Luo G."/>
            <person name="Guo H."/>
            <person name="Ma Y."/>
            <person name="Sun W."/>
        </authorList>
    </citation>
    <scope>NUCLEOTIDE SEQUENCE [LARGE SCALE GENOMIC DNA]</scope>
    <source>
        <strain evidence="6">cv. Malutang</strain>
    </source>
</reference>
<keyword evidence="1" id="KW-0433">Leucine-rich repeat</keyword>
<dbReference type="AlphaFoldDB" id="A0A5C7IEQ9"/>
<proteinExistence type="predicted"/>
<protein>
    <recommendedName>
        <fullName evidence="4">C-JID domain-containing protein</fullName>
    </recommendedName>
</protein>